<reference evidence="4" key="1">
    <citation type="submission" date="2017-01" db="EMBL/GenBank/DDBJ databases">
        <authorList>
            <person name="Varghese N."/>
            <person name="Submissions S."/>
        </authorList>
    </citation>
    <scope>NUCLEOTIDE SEQUENCE [LARGE SCALE GENOMIC DNA]</scope>
    <source>
        <strain evidence="4">ATCC 700103</strain>
    </source>
</reference>
<dbReference type="Proteomes" id="UP000185669">
    <property type="component" value="Unassembled WGS sequence"/>
</dbReference>
<keyword evidence="1 3" id="KW-0808">Transferase</keyword>
<feature type="domain" description="Glycosyl transferase family 1" evidence="2">
    <location>
        <begin position="194"/>
        <end position="360"/>
    </location>
</feature>
<dbReference type="STRING" id="56779.SAMN05421834_10370"/>
<organism evidence="3 4">
    <name type="scientific">Halanaerobium kushneri</name>
    <dbReference type="NCBI Taxonomy" id="56779"/>
    <lineage>
        <taxon>Bacteria</taxon>
        <taxon>Bacillati</taxon>
        <taxon>Bacillota</taxon>
        <taxon>Clostridia</taxon>
        <taxon>Halanaerobiales</taxon>
        <taxon>Halanaerobiaceae</taxon>
        <taxon>Halanaerobium</taxon>
    </lineage>
</organism>
<dbReference type="SUPFAM" id="SSF53756">
    <property type="entry name" value="UDP-Glycosyltransferase/glycogen phosphorylase"/>
    <property type="match status" value="1"/>
</dbReference>
<dbReference type="EMBL" id="FTNC01000003">
    <property type="protein sequence ID" value="SIQ30828.1"/>
    <property type="molecule type" value="Genomic_DNA"/>
</dbReference>
<dbReference type="AlphaFoldDB" id="A0A1N6RPL3"/>
<keyword evidence="4" id="KW-1185">Reference proteome</keyword>
<sequence>MNIALIGALKFPYGSSTASRYRFLFNEIVSSDNQIDIYNQYPNYLTDNPSSYGEINIYNNRIMRSSNFIIRKYHLYKSSFEVIKKFEKNNKEKQYDIIWTFSNFIFHSLPIIYLSKKHSIPVVNEIMDWFSENEFSLKYFDPHFFDHTIQMKFLNNFFWDGIIAINSNIKEYYGNQNCCVIPSIGNFDNSPKVDLEINPKEIKFGYFGTPSYKDGVLEMVKGFELFNKNKGHKLIIAGQDNRGYLNNIKKYIKQNNLHEFIELKGFIPQEKLLEKFKGVNVLVLNRPIQKLSNFSFPQKVAEYLMLGKPIIITNFNDINHYFDHKKNAYIIDSNRPKSILRAFEYFEKNFNEITKMQKSAFEIGKNIFSAKKNSEKILKFFAKVINNYKQ</sequence>
<name>A0A1N6RPL3_9FIRM</name>
<dbReference type="GO" id="GO:0009103">
    <property type="term" value="P:lipopolysaccharide biosynthetic process"/>
    <property type="evidence" value="ECO:0007669"/>
    <property type="project" value="TreeGrafter"/>
</dbReference>
<evidence type="ECO:0000313" key="4">
    <source>
        <dbReference type="Proteomes" id="UP000185669"/>
    </source>
</evidence>
<evidence type="ECO:0000259" key="2">
    <source>
        <dbReference type="Pfam" id="PF00534"/>
    </source>
</evidence>
<dbReference type="InterPro" id="IPR001296">
    <property type="entry name" value="Glyco_trans_1"/>
</dbReference>
<dbReference type="OrthoDB" id="9790710at2"/>
<dbReference type="RefSeq" id="WP_076543927.1">
    <property type="nucleotide sequence ID" value="NZ_FTNC01000003.1"/>
</dbReference>
<proteinExistence type="predicted"/>
<evidence type="ECO:0000256" key="1">
    <source>
        <dbReference type="ARBA" id="ARBA00022679"/>
    </source>
</evidence>
<gene>
    <name evidence="3" type="ORF">SAMN05421834_10370</name>
</gene>
<dbReference type="Gene3D" id="3.40.50.2000">
    <property type="entry name" value="Glycogen Phosphorylase B"/>
    <property type="match status" value="1"/>
</dbReference>
<dbReference type="PANTHER" id="PTHR46401:SF2">
    <property type="entry name" value="GLYCOSYLTRANSFERASE WBBK-RELATED"/>
    <property type="match status" value="1"/>
</dbReference>
<dbReference type="PANTHER" id="PTHR46401">
    <property type="entry name" value="GLYCOSYLTRANSFERASE WBBK-RELATED"/>
    <property type="match status" value="1"/>
</dbReference>
<accession>A0A1N6RPL3</accession>
<dbReference type="Pfam" id="PF00534">
    <property type="entry name" value="Glycos_transf_1"/>
    <property type="match status" value="1"/>
</dbReference>
<dbReference type="GO" id="GO:0016757">
    <property type="term" value="F:glycosyltransferase activity"/>
    <property type="evidence" value="ECO:0007669"/>
    <property type="project" value="InterPro"/>
</dbReference>
<evidence type="ECO:0000313" key="3">
    <source>
        <dbReference type="EMBL" id="SIQ30828.1"/>
    </source>
</evidence>
<protein>
    <submittedName>
        <fullName evidence="3">Glycosyltransferase involved in cell wall bisynthesis</fullName>
    </submittedName>
</protein>